<gene>
    <name evidence="2" type="ORF">GCM10009757_46980</name>
</gene>
<organism evidence="2 3">
    <name type="scientific">Streptomyces cheonanensis</name>
    <dbReference type="NCBI Taxonomy" id="312720"/>
    <lineage>
        <taxon>Bacteria</taxon>
        <taxon>Bacillati</taxon>
        <taxon>Actinomycetota</taxon>
        <taxon>Actinomycetes</taxon>
        <taxon>Kitasatosporales</taxon>
        <taxon>Streptomycetaceae</taxon>
        <taxon>Streptomyces</taxon>
    </lineage>
</organism>
<reference evidence="2 3" key="1">
    <citation type="journal article" date="2019" name="Int. J. Syst. Evol. Microbiol.">
        <title>The Global Catalogue of Microorganisms (GCM) 10K type strain sequencing project: providing services to taxonomists for standard genome sequencing and annotation.</title>
        <authorList>
            <consortium name="The Broad Institute Genomics Platform"/>
            <consortium name="The Broad Institute Genome Sequencing Center for Infectious Disease"/>
            <person name="Wu L."/>
            <person name="Ma J."/>
        </authorList>
    </citation>
    <scope>NUCLEOTIDE SEQUENCE [LARGE SCALE GENOMIC DNA]</scope>
    <source>
        <strain evidence="2 3">JCM 14549</strain>
    </source>
</reference>
<feature type="compositionally biased region" description="Basic and acidic residues" evidence="1">
    <location>
        <begin position="19"/>
        <end position="42"/>
    </location>
</feature>
<dbReference type="EMBL" id="BAAANQ010000012">
    <property type="protein sequence ID" value="GAA2062700.1"/>
    <property type="molecule type" value="Genomic_DNA"/>
</dbReference>
<dbReference type="Proteomes" id="UP001403094">
    <property type="component" value="Unassembled WGS sequence"/>
</dbReference>
<protein>
    <submittedName>
        <fullName evidence="2">Uncharacterized protein</fullName>
    </submittedName>
</protein>
<evidence type="ECO:0000313" key="3">
    <source>
        <dbReference type="Proteomes" id="UP001403094"/>
    </source>
</evidence>
<keyword evidence="3" id="KW-1185">Reference proteome</keyword>
<name>A0ABN2VIE1_9ACTN</name>
<accession>A0ABN2VIE1</accession>
<feature type="region of interest" description="Disordered" evidence="1">
    <location>
        <begin position="1"/>
        <end position="56"/>
    </location>
</feature>
<proteinExistence type="predicted"/>
<evidence type="ECO:0000256" key="1">
    <source>
        <dbReference type="SAM" id="MobiDB-lite"/>
    </source>
</evidence>
<feature type="compositionally biased region" description="Polar residues" evidence="1">
    <location>
        <begin position="1"/>
        <end position="10"/>
    </location>
</feature>
<evidence type="ECO:0000313" key="2">
    <source>
        <dbReference type="EMBL" id="GAA2062700.1"/>
    </source>
</evidence>
<comment type="caution">
    <text evidence="2">The sequence shown here is derived from an EMBL/GenBank/DDBJ whole genome shotgun (WGS) entry which is preliminary data.</text>
</comment>
<sequence>MEKESQSATPSLAGWGMRRCTDSRELAETPTPDGREAERCDVADDSATADRGTEPP</sequence>